<dbReference type="STRING" id="1618408.UU23_C0006G0006"/>
<sequence>MSFKVEKISGAGDERYSCGVFSKHVTIESGGSGVLVSCVLVETAKIENIENVSGFLHDEFEDDVKKIIEVKDGVFAALVAVRDRQVSRFKGMGADVSFALAFFYKGVVYIARHGERVKINVFRLQKSFGVKFGEGSGRVKSGDLVLISTDKFVENFDSGVFARGSDDFEDVIDGLATDISALDDQSEVGALFVRVGGEKSLKSQSANDGDGEKPQEDSVEDKVVSVRDIDEEVASPSAIGGQPIRLFSALGRELGKLRVGDIGAMFRLRRNLIFLAVLIVSVLIASGFVTIKKSKDAITAADFRGHLQVAGNKYNEALGVLDLNKEKARSLLVEADGEIKLALVIKPEDEEALALQRQIQDKLGETANLASIDFENFFESNGKITSFSRGSGNFFVFGDDGTIEVSDVGRRVREVSGENADGGFVYDNSIFTLSGSKVFRLGTDGAREEVAKGDGVKDMAVFLGNIYLLKADQILKFVPIADGYAQSANYLEAPEAFADNSRFAIDGSIWVTRGTEVLKYTRGANDGFNIEGISGIGELGEIYTNSDLDSIYVIDRANSALVVISKDGVYKKSYNSSKFARAGDLYVDEEAGKIYIAVGSMVLVANI</sequence>
<evidence type="ECO:0000256" key="1">
    <source>
        <dbReference type="SAM" id="MobiDB-lite"/>
    </source>
</evidence>
<comment type="caution">
    <text evidence="3">The sequence shown here is derived from an EMBL/GenBank/DDBJ whole genome shotgun (WGS) entry which is preliminary data.</text>
</comment>
<keyword evidence="2" id="KW-0812">Transmembrane</keyword>
<dbReference type="Proteomes" id="UP000034292">
    <property type="component" value="Unassembled WGS sequence"/>
</dbReference>
<organism evidence="3 4">
    <name type="scientific">Candidatus Curtissbacteria bacterium GW2011_GWA1_40_9</name>
    <dbReference type="NCBI Taxonomy" id="1618408"/>
    <lineage>
        <taxon>Bacteria</taxon>
        <taxon>Candidatus Curtissiibacteriota</taxon>
    </lineage>
</organism>
<evidence type="ECO:0000256" key="2">
    <source>
        <dbReference type="SAM" id="Phobius"/>
    </source>
</evidence>
<evidence type="ECO:0000313" key="4">
    <source>
        <dbReference type="Proteomes" id="UP000034292"/>
    </source>
</evidence>
<evidence type="ECO:0000313" key="3">
    <source>
        <dbReference type="EMBL" id="KKR77951.1"/>
    </source>
</evidence>
<protein>
    <recommendedName>
        <fullName evidence="5">PPM-type phosphatase domain-containing protein</fullName>
    </recommendedName>
</protein>
<proteinExistence type="predicted"/>
<feature type="compositionally biased region" description="Basic and acidic residues" evidence="1">
    <location>
        <begin position="210"/>
        <end position="221"/>
    </location>
</feature>
<accession>A0A0G0TSZ2</accession>
<evidence type="ECO:0008006" key="5">
    <source>
        <dbReference type="Google" id="ProtNLM"/>
    </source>
</evidence>
<keyword evidence="2" id="KW-0472">Membrane</keyword>
<dbReference type="AlphaFoldDB" id="A0A0G0TSZ2"/>
<name>A0A0G0TSZ2_9BACT</name>
<keyword evidence="2" id="KW-1133">Transmembrane helix</keyword>
<gene>
    <name evidence="3" type="ORF">UU23_C0006G0006</name>
</gene>
<reference evidence="3 4" key="1">
    <citation type="journal article" date="2015" name="Nature">
        <title>rRNA introns, odd ribosomes, and small enigmatic genomes across a large radiation of phyla.</title>
        <authorList>
            <person name="Brown C.T."/>
            <person name="Hug L.A."/>
            <person name="Thomas B.C."/>
            <person name="Sharon I."/>
            <person name="Castelle C.J."/>
            <person name="Singh A."/>
            <person name="Wilkins M.J."/>
            <person name="Williams K.H."/>
            <person name="Banfield J.F."/>
        </authorList>
    </citation>
    <scope>NUCLEOTIDE SEQUENCE [LARGE SCALE GENOMIC DNA]</scope>
</reference>
<feature type="transmembrane region" description="Helical" evidence="2">
    <location>
        <begin position="272"/>
        <end position="291"/>
    </location>
</feature>
<dbReference type="EMBL" id="LBZV01000006">
    <property type="protein sequence ID" value="KKR77951.1"/>
    <property type="molecule type" value="Genomic_DNA"/>
</dbReference>
<feature type="region of interest" description="Disordered" evidence="1">
    <location>
        <begin position="201"/>
        <end position="221"/>
    </location>
</feature>